<dbReference type="Proteomes" id="UP000241890">
    <property type="component" value="Unassembled WGS sequence"/>
</dbReference>
<dbReference type="OrthoDB" id="194468at2759"/>
<feature type="compositionally biased region" description="Basic and acidic residues" evidence="3">
    <location>
        <begin position="1357"/>
        <end position="1376"/>
    </location>
</feature>
<feature type="region of interest" description="Disordered" evidence="3">
    <location>
        <begin position="2544"/>
        <end position="2612"/>
    </location>
</feature>
<dbReference type="InParanoid" id="A0A2R5GLR5"/>
<feature type="compositionally biased region" description="Basic residues" evidence="3">
    <location>
        <begin position="1377"/>
        <end position="1405"/>
    </location>
</feature>
<feature type="compositionally biased region" description="Acidic residues" evidence="3">
    <location>
        <begin position="1196"/>
        <end position="1214"/>
    </location>
</feature>
<reference evidence="5 6" key="1">
    <citation type="submission" date="2017-12" db="EMBL/GenBank/DDBJ databases">
        <title>Sequencing, de novo assembly and annotation of complete genome of a new Thraustochytrid species, strain FCC1311.</title>
        <authorList>
            <person name="Sedici K."/>
            <person name="Godart F."/>
            <person name="Aiese Cigliano R."/>
            <person name="Sanseverino W."/>
            <person name="Barakat M."/>
            <person name="Ortet P."/>
            <person name="Marechal E."/>
            <person name="Cagnac O."/>
            <person name="Amato A."/>
        </authorList>
    </citation>
    <scope>NUCLEOTIDE SEQUENCE [LARGE SCALE GENOMIC DNA]</scope>
</reference>
<feature type="region of interest" description="Disordered" evidence="3">
    <location>
        <begin position="413"/>
        <end position="435"/>
    </location>
</feature>
<evidence type="ECO:0000313" key="6">
    <source>
        <dbReference type="Proteomes" id="UP000241890"/>
    </source>
</evidence>
<accession>A0A2R5GLR5</accession>
<evidence type="ECO:0000256" key="3">
    <source>
        <dbReference type="SAM" id="MobiDB-lite"/>
    </source>
</evidence>
<dbReference type="InterPro" id="IPR001054">
    <property type="entry name" value="A/G_cyclase"/>
</dbReference>
<feature type="compositionally biased region" description="Acidic residues" evidence="3">
    <location>
        <begin position="1346"/>
        <end position="1356"/>
    </location>
</feature>
<feature type="domain" description="Guanylate cyclase" evidence="4">
    <location>
        <begin position="187"/>
        <end position="343"/>
    </location>
</feature>
<feature type="domain" description="Guanylate cyclase" evidence="4">
    <location>
        <begin position="517"/>
        <end position="667"/>
    </location>
</feature>
<feature type="region of interest" description="Disordered" evidence="3">
    <location>
        <begin position="728"/>
        <end position="753"/>
    </location>
</feature>
<feature type="compositionally biased region" description="Basic and acidic residues" evidence="3">
    <location>
        <begin position="1406"/>
        <end position="1421"/>
    </location>
</feature>
<gene>
    <name evidence="5" type="ORF">FCC1311_080672</name>
</gene>
<proteinExistence type="predicted"/>
<evidence type="ECO:0000259" key="4">
    <source>
        <dbReference type="PROSITE" id="PS50125"/>
    </source>
</evidence>
<feature type="region of interest" description="Disordered" evidence="3">
    <location>
        <begin position="1248"/>
        <end position="1453"/>
    </location>
</feature>
<dbReference type="InterPro" id="IPR027417">
    <property type="entry name" value="P-loop_NTPase"/>
</dbReference>
<dbReference type="GO" id="GO:0004016">
    <property type="term" value="F:adenylate cyclase activity"/>
    <property type="evidence" value="ECO:0007669"/>
    <property type="project" value="TreeGrafter"/>
</dbReference>
<protein>
    <submittedName>
        <fullName evidence="5">Adenylate cyclase type 10</fullName>
    </submittedName>
</protein>
<feature type="compositionally biased region" description="Low complexity" evidence="3">
    <location>
        <begin position="937"/>
        <end position="949"/>
    </location>
</feature>
<dbReference type="GO" id="GO:0009190">
    <property type="term" value="P:cyclic nucleotide biosynthetic process"/>
    <property type="evidence" value="ECO:0007669"/>
    <property type="project" value="InterPro"/>
</dbReference>
<feature type="compositionally biased region" description="Low complexity" evidence="3">
    <location>
        <begin position="1178"/>
        <end position="1195"/>
    </location>
</feature>
<comment type="caution">
    <text evidence="5">The sequence shown here is derived from an EMBL/GenBank/DDBJ whole genome shotgun (WGS) entry which is preliminary data.</text>
</comment>
<keyword evidence="1" id="KW-0547">Nucleotide-binding</keyword>
<evidence type="ECO:0000313" key="5">
    <source>
        <dbReference type="EMBL" id="GBG31842.1"/>
    </source>
</evidence>
<dbReference type="GO" id="GO:0005524">
    <property type="term" value="F:ATP binding"/>
    <property type="evidence" value="ECO:0007669"/>
    <property type="project" value="UniProtKB-KW"/>
</dbReference>
<evidence type="ECO:0000256" key="1">
    <source>
        <dbReference type="ARBA" id="ARBA00022741"/>
    </source>
</evidence>
<feature type="compositionally biased region" description="Gly residues" evidence="3">
    <location>
        <begin position="2548"/>
        <end position="2557"/>
    </location>
</feature>
<feature type="region of interest" description="Disordered" evidence="3">
    <location>
        <begin position="2081"/>
        <end position="2262"/>
    </location>
</feature>
<dbReference type="GO" id="GO:0005737">
    <property type="term" value="C:cytoplasm"/>
    <property type="evidence" value="ECO:0007669"/>
    <property type="project" value="TreeGrafter"/>
</dbReference>
<feature type="compositionally biased region" description="Basic and acidic residues" evidence="3">
    <location>
        <begin position="1062"/>
        <end position="1072"/>
    </location>
</feature>
<name>A0A2R5GLR5_9STRA</name>
<dbReference type="PANTHER" id="PTHR16305:SF28">
    <property type="entry name" value="GUANYLATE CYCLASE DOMAIN-CONTAINING PROTEIN"/>
    <property type="match status" value="1"/>
</dbReference>
<feature type="compositionally biased region" description="Low complexity" evidence="3">
    <location>
        <begin position="2913"/>
        <end position="2932"/>
    </location>
</feature>
<feature type="compositionally biased region" description="Basic and acidic residues" evidence="3">
    <location>
        <begin position="2568"/>
        <end position="2583"/>
    </location>
</feature>
<dbReference type="InterPro" id="IPR029787">
    <property type="entry name" value="Nucleotide_cyclase"/>
</dbReference>
<feature type="region of interest" description="Disordered" evidence="3">
    <location>
        <begin position="2905"/>
        <end position="2973"/>
    </location>
</feature>
<dbReference type="SUPFAM" id="SSF55073">
    <property type="entry name" value="Nucleotide cyclase"/>
    <property type="match status" value="2"/>
</dbReference>
<feature type="compositionally biased region" description="Basic residues" evidence="3">
    <location>
        <begin position="1307"/>
        <end position="1317"/>
    </location>
</feature>
<dbReference type="Gene3D" id="3.30.70.1230">
    <property type="entry name" value="Nucleotide cyclase"/>
    <property type="match status" value="2"/>
</dbReference>
<feature type="region of interest" description="Disordered" evidence="3">
    <location>
        <begin position="933"/>
        <end position="984"/>
    </location>
</feature>
<dbReference type="SUPFAM" id="SSF52540">
    <property type="entry name" value="P-loop containing nucleoside triphosphate hydrolases"/>
    <property type="match status" value="1"/>
</dbReference>
<organism evidence="5 6">
    <name type="scientific">Hondaea fermentalgiana</name>
    <dbReference type="NCBI Taxonomy" id="2315210"/>
    <lineage>
        <taxon>Eukaryota</taxon>
        <taxon>Sar</taxon>
        <taxon>Stramenopiles</taxon>
        <taxon>Bigyra</taxon>
        <taxon>Labyrinthulomycetes</taxon>
        <taxon>Thraustochytrida</taxon>
        <taxon>Thraustochytriidae</taxon>
        <taxon>Hondaea</taxon>
    </lineage>
</organism>
<dbReference type="PROSITE" id="PS50125">
    <property type="entry name" value="GUANYLATE_CYCLASE_2"/>
    <property type="match status" value="2"/>
</dbReference>
<dbReference type="GO" id="GO:0035556">
    <property type="term" value="P:intracellular signal transduction"/>
    <property type="evidence" value="ECO:0007669"/>
    <property type="project" value="InterPro"/>
</dbReference>
<sequence>MTIVLIITYPAMRCNQQLSGKVQRRAGCVLLADAFRPDAFQGRATQSDNICPDCHGFAESLMRKLLPRDTHDTLLKYWPIGSQVALPKSHIFVQDRKQSILDSANSDHKRKAESFVPYVPGLVVEYLSESWLASTGKLRAMAGSSENLQTYPSVGSLSKPASATTVVSASGAGAEHVKNICDTVDAVILMADVTGYTALADTFCQLRGVNAGVEAVVTNCLNKYFSRLIETINEFGGDVVKFAGDAVLCIWKPQVSDMRRGSSSPRVAKQQRQRLMESYAQAATLCAFKAKGLVERVRVGDDEKTLRLHCGLASGKISILSVGGADASSRREIVLTGEALRVAGVAVDLAEPETVVLGQQVWRHVRTITICAKVSDSDQDAKMGPMLSGGAAAVAAAGAAVVPSDFAADANIDNNSLSRDRGAQGQLDVGSKKPRATQQRQAAHAIKRPSFYLVHQVTVEPVLDTRNRRHSSNITTLQGMLPPIDLLLGVLESYIPAHIVKQLKGRQKIHNDVRLVSVLFMNICNHARTFGYTNDPDQLELMQEIFLRAQRIVNHHEGMIRQFIVDDKGCVLIVCFGVSTHRHKDDAARAIATALDLQMSIAKVQSPSLPDESLRIKTAIGVTTGRAFCGPIGSQLVLDAPNSEIRGPERREWSVVGHCVNLAARLMNVAYKRDEGILCDETTAENIRLSITSQRSKRGPAFLQVDSVHVKGLKDKIPLFKPMRMSERKPNSFLGSSQSHAGSMGSMGSALEGESAAAQTASGALASRPVHANLATEHGSSAHCCVGRTFEKSAIGPLLFAFDRGIIDPFILIYGEEGMGKTNLIDWVRDQIQSDDSYENIKLLGWTPATMHATEQTSYYSTLGEGSGGDGVLTPADHGIGTGGLRAFLCDLFKLSPQKNLASDQELLASFIDRLQVYVERLAPESLDTISRREPIIHSSSHDAASPASLERRDSTLSGMSAHSGYSGLSGDSGRASRGQGTREGGEYLESCHLFKHKRYSHDKNSRLGCERTKDLTGGSGPEGGAILSKNQNHLRRRSGGSQRRLEVHERTTSVNLTSSGDMHKTLHDIDPLRASGMPPKSRAGRRRSMPHGKHIDLFGNAQLQNEPYDINHDAKQAAYRINAVTTAQNENGADFVDVKAKQRQLHSYLSKVSLKSGDLLQNEQTTQDLHARGRIPSNSSSQFGGTNTSSSFSETESELDESDSDDEYMDHEENDFHSDREGERDGSSRVRRAEALANDVDDLDLRNMSSRTFGGRGDAEREHQQRKRISVRTTRSADGDETSVAVTGGETDDLFRRSVSPSAKANRYRTRCGAHGRHADRGADVDANDEDEEDFVSDNDILSYSDEDEDDEDDERHDAYGDESERKFNDEDRAHMGKSKRHKSRQKQGSGKRKLGRKLGRIRRLGSDTRNKLRGTDHQSRPRAGHLHGHGKDRKQRCLSQENVPLRTEHYASGRGDDELRFRNLNSSRHSSYGGSEWHESLGVGMDGDLEDDDELATQRRLNRQVLHFRYNYPLIAAKIDETTIRVFLSSQAEDLAQCIVHVLATATGGAAHAEGMRMNTQFKEDISSDKNLSGTDALIADVMALVVMLALNQLNHKVCITLDDIEWMDELSMSLLRSIVGPQCPGFMVVATTRSSAVERVQNRLRIRVQESPFLYPFELKQLASGEIEELLKHTFDIPVWPQDIIKRVVHSCNGLPLWAIEYVRGMLANKHIRRDEETQVWTFDEDMEEVFSDGLEGAILQRYDNLREEVQHAFIWACVLEAEFTVHMLRDLILYTDLHDKLDELIKFKHIAAIPGARSDRDEQLYRKWDDINISLRDEDLQQTFLLCRSAKSRFTVHDIFCEKLKTIDNRYFERLVEDLLRERFIAHGVSTAFGPEQKMYRVAHDYYYHAIYKMIPPREVERHHQLTARCLSTMDNEYVEPLLAHHYRKAKDEKNAIRCLYKTACTRLKNDQINQACGYLLEAVELATQSTTTILDASDVANMKLTLAHLLIYVGRHQDAKVYLHQVDEMLGLSENAGWDGLDTQSGWSTAVDGGAIGSASNNMDGEASSMLPTMLPPTPPPVLSSHSSFRRLYRPRNGFAGISRTERANTTGSAPREEEAMTASTSSQRRKRRGRRQGQLPHFSSSSSSTVSVGSGSTNGSPMPSGTPPPTPGLGHGAPLPAPLDRTRSADAGASGIPGLSVMLPQRRGSSAFGRSDEGNTGSSSPFGKPRSASTPGIAETGGTDDIFPDMSSVGFGRARAGSARTDPDTESLDFTSDLAHGEGHRVARPRLPSLKRMCSTSMFHPRNFFTAKSVDFKEPRFLAHNEHWIRTQGLLLQSMFYDMDHDRFVFLLKDFVSVLLSQGLAKESGLIQFVAFLASAVSPKYTKMKPHFTLDTVAQLASGLEAVGMEGLDHKFFSGALYEICALGFLSKADFAHAQGALQQAQNHFRASSLMKFKVYRKQLIECKLMAANVAMQTGRLIDAERGCRDVAESFARASQCPQILVWSEAWSALVRFRRYGLLVSLAEITSYEEAATATATAAAAAAAAATTGRFAMKSSNGGSGSGGRSSAGGLTVGNAARGEERGGEGRGGERRATGRRQNFLKRVGSGRDLHRPSSVNSVPAAQQGAAATAASIARGEGYFDVEVPSRMNPLGVERLMRVDQILWAALQAWKLGDRNLPIYSRSEATQHATVAWNLLVDTAQTPLVWYLGMAYEMLFYALVQIVRFDSVPLGSEAGGAVSAAAAAALGGGKSHGQKSKRLSASITHETIKHLCKSFKTYAETFSSSRPVAYRCKGLLYLLRGKSVKAASCFRKASRFASKLKMVVESRLSAFLLHKHCAESLTRQDSGLQSSFADVETAKSFPVSFNLTLQTWRSGGRSSTGDLVRVLTAVAAEGVSPRRRSTAAGSLDLEGSYAARLRRRSSSSRQSVSGSMQQKHQQQQQQLKSPRKPQDGVHSAIVGGYHDAAAEGEKRGLRKAHTAAPSV</sequence>
<feature type="region of interest" description="Disordered" evidence="3">
    <location>
        <begin position="1015"/>
        <end position="1091"/>
    </location>
</feature>
<keyword evidence="2" id="KW-0067">ATP-binding</keyword>
<keyword evidence="6" id="KW-1185">Reference proteome</keyword>
<feature type="compositionally biased region" description="Basic residues" evidence="3">
    <location>
        <begin position="1422"/>
        <end position="1438"/>
    </location>
</feature>
<feature type="compositionally biased region" description="Acidic residues" evidence="3">
    <location>
        <begin position="1327"/>
        <end position="1338"/>
    </location>
</feature>
<dbReference type="PANTHER" id="PTHR16305">
    <property type="entry name" value="TESTICULAR SOLUBLE ADENYLYL CYCLASE"/>
    <property type="match status" value="1"/>
</dbReference>
<dbReference type="CDD" id="cd07302">
    <property type="entry name" value="CHD"/>
    <property type="match status" value="2"/>
</dbReference>
<feature type="region of interest" description="Disordered" evidence="3">
    <location>
        <begin position="1169"/>
        <end position="1230"/>
    </location>
</feature>
<feature type="compositionally biased region" description="Basic and acidic residues" evidence="3">
    <location>
        <begin position="1215"/>
        <end position="1230"/>
    </location>
</feature>
<feature type="compositionally biased region" description="Low complexity" evidence="3">
    <location>
        <begin position="2129"/>
        <end position="2149"/>
    </location>
</feature>
<dbReference type="EMBL" id="BEYU01000109">
    <property type="protein sequence ID" value="GBG31842.1"/>
    <property type="molecule type" value="Genomic_DNA"/>
</dbReference>
<feature type="compositionally biased region" description="Low complexity" evidence="3">
    <location>
        <begin position="735"/>
        <end position="753"/>
    </location>
</feature>
<evidence type="ECO:0000256" key="2">
    <source>
        <dbReference type="ARBA" id="ARBA00022840"/>
    </source>
</evidence>